<sequence>MKTLTLSLKKQWFDKIKSGEKKEEYRENSEYWQRRLYRSMDANDAEFKNFDRLVFTLGYPNAGDKERRLVFKNPRIRIGTGRPEWGAEPGKQYFVITWED</sequence>
<accession>A0A2M9A9G2</accession>
<evidence type="ECO:0000313" key="2">
    <source>
        <dbReference type="Proteomes" id="UP000231134"/>
    </source>
</evidence>
<protein>
    <recommendedName>
        <fullName evidence="3">ASCH domain-containing protein</fullName>
    </recommendedName>
</protein>
<organism evidence="1 2">
    <name type="scientific">Hallerella succinigenes</name>
    <dbReference type="NCBI Taxonomy" id="1896222"/>
    <lineage>
        <taxon>Bacteria</taxon>
        <taxon>Pseudomonadati</taxon>
        <taxon>Fibrobacterota</taxon>
        <taxon>Fibrobacteria</taxon>
        <taxon>Fibrobacterales</taxon>
        <taxon>Fibrobacteraceae</taxon>
        <taxon>Hallerella</taxon>
    </lineage>
</organism>
<evidence type="ECO:0000313" key="1">
    <source>
        <dbReference type="EMBL" id="PJJ42349.1"/>
    </source>
</evidence>
<dbReference type="OrthoDB" id="2053364at2"/>
<gene>
    <name evidence="1" type="ORF">BGX16_2375</name>
</gene>
<dbReference type="AlphaFoldDB" id="A0A2M9A9G2"/>
<reference evidence="1 2" key="1">
    <citation type="submission" date="2017-11" db="EMBL/GenBank/DDBJ databases">
        <title>Animal gut microbial communities from fecal samples from Wisconsin, USA.</title>
        <authorList>
            <person name="Neumann A."/>
        </authorList>
    </citation>
    <scope>NUCLEOTIDE SEQUENCE [LARGE SCALE GENOMIC DNA]</scope>
    <source>
        <strain evidence="1 2">UWS3</strain>
    </source>
</reference>
<comment type="caution">
    <text evidence="1">The sequence shown here is derived from an EMBL/GenBank/DDBJ whole genome shotgun (WGS) entry which is preliminary data.</text>
</comment>
<dbReference type="RefSeq" id="WP_100426209.1">
    <property type="nucleotide sequence ID" value="NZ_PGEX01000001.1"/>
</dbReference>
<name>A0A2M9A9G2_9BACT</name>
<proteinExistence type="predicted"/>
<evidence type="ECO:0008006" key="3">
    <source>
        <dbReference type="Google" id="ProtNLM"/>
    </source>
</evidence>
<dbReference type="Proteomes" id="UP000231134">
    <property type="component" value="Unassembled WGS sequence"/>
</dbReference>
<dbReference type="EMBL" id="PGEX01000001">
    <property type="protein sequence ID" value="PJJ42349.1"/>
    <property type="molecule type" value="Genomic_DNA"/>
</dbReference>
<keyword evidence="2" id="KW-1185">Reference proteome</keyword>